<evidence type="ECO:0000313" key="1">
    <source>
        <dbReference type="EMBL" id="MDR6531600.1"/>
    </source>
</evidence>
<gene>
    <name evidence="1" type="ORF">J2800_002347</name>
</gene>
<reference evidence="1 2" key="1">
    <citation type="submission" date="2023-07" db="EMBL/GenBank/DDBJ databases">
        <title>Sorghum-associated microbial communities from plants grown in Nebraska, USA.</title>
        <authorList>
            <person name="Schachtman D."/>
        </authorList>
    </citation>
    <scope>NUCLEOTIDE SEQUENCE [LARGE SCALE GENOMIC DNA]</scope>
    <source>
        <strain evidence="1 2">DS2154</strain>
    </source>
</reference>
<proteinExistence type="predicted"/>
<dbReference type="EMBL" id="JAVDRL010000006">
    <property type="protein sequence ID" value="MDR6531600.1"/>
    <property type="molecule type" value="Genomic_DNA"/>
</dbReference>
<keyword evidence="2" id="KW-1185">Reference proteome</keyword>
<protein>
    <recommendedName>
        <fullName evidence="3">DUF2314 domain-containing protein</fullName>
    </recommendedName>
</protein>
<dbReference type="Proteomes" id="UP001262754">
    <property type="component" value="Unassembled WGS sequence"/>
</dbReference>
<organism evidence="1 2">
    <name type="scientific">Caulobacter rhizosphaerae</name>
    <dbReference type="NCBI Taxonomy" id="2010972"/>
    <lineage>
        <taxon>Bacteria</taxon>
        <taxon>Pseudomonadati</taxon>
        <taxon>Pseudomonadota</taxon>
        <taxon>Alphaproteobacteria</taxon>
        <taxon>Caulobacterales</taxon>
        <taxon>Caulobacteraceae</taxon>
        <taxon>Caulobacter</taxon>
    </lineage>
</organism>
<comment type="caution">
    <text evidence="1">The sequence shown here is derived from an EMBL/GenBank/DDBJ whole genome shotgun (WGS) entry which is preliminary data.</text>
</comment>
<sequence length="130" mass="14832">MRQPDFSVDGWSLEDGEDYHRRAPATFPIPDLAVRQILQPGDFAKLIFRIAVDSAEEPEAFERMWVIVRERTPGGYLGMLDNEPSAIQQNSEFWEGSELPFEPRHIIAVQQASAESRRLASRPAPIPWAR</sequence>
<evidence type="ECO:0008006" key="3">
    <source>
        <dbReference type="Google" id="ProtNLM"/>
    </source>
</evidence>
<dbReference type="RefSeq" id="WP_056761916.1">
    <property type="nucleotide sequence ID" value="NZ_JAVDRL010000006.1"/>
</dbReference>
<accession>A0ABU1N0I0</accession>
<name>A0ABU1N0I0_9CAUL</name>
<evidence type="ECO:0000313" key="2">
    <source>
        <dbReference type="Proteomes" id="UP001262754"/>
    </source>
</evidence>